<gene>
    <name evidence="3" type="ORF">LN473_12425</name>
    <name evidence="2" type="ORF">OR61_05295</name>
</gene>
<proteinExistence type="predicted"/>
<reference evidence="2 4" key="1">
    <citation type="submission" date="2014-11" db="EMBL/GenBank/DDBJ databases">
        <title>Draft Genome Sequences of Xanthomonas vesicatoria Strains from the Balkan Peninsula.</title>
        <authorList>
            <person name="Vancheva T."/>
            <person name="Lefeuvre P."/>
            <person name="Bogatzevska N."/>
            <person name="Moncheva P."/>
            <person name="Koebnik R."/>
        </authorList>
    </citation>
    <scope>NUCLEOTIDE SEQUENCE [LARGE SCALE GENOMIC DNA]</scope>
    <source>
        <strain evidence="2 4">53M</strain>
    </source>
</reference>
<dbReference type="SUPFAM" id="SSF55469">
    <property type="entry name" value="FMN-dependent nitroreductase-like"/>
    <property type="match status" value="1"/>
</dbReference>
<dbReference type="PANTHER" id="PTHR43745">
    <property type="entry name" value="NITROREDUCTASE MJ1384-RELATED"/>
    <property type="match status" value="1"/>
</dbReference>
<sequence>MQIRRCDTLFFELREDAVFDLAQLLAGGDGLRRRTRWLALAPHLDAEIEVAAAERDWLGELSRVRWQSVEQLASVPAGIDRLMECGLVISDCQEHAGHRDNDERFQQQRWWPLAALWHRFARWKGEDSVATMQAQGLTTAEGMAERLGSPPAEVVDRGDGAGAGCIELPRARGSCFDALLARRVTCRNFDTQRVLSRELLAHMLERTVMASGRIDVGYDTAFLKKPVPSGGSLHPTETYVLAQRVEGLASGLYHYRPLDHALQPMRDPTPSLSAFARQAVSGQHWFADAPVLLILAPRFLRSFWKYRNHAKAYRAMILDVGHIAQTVYLSATDLGLGAFVTSAINEVDIEQALGLDGLQEGPLAICGFGWRAERMANTELDPNATIWSTQRGVDLPPETA</sequence>
<dbReference type="InterPro" id="IPR030965">
    <property type="entry name" value="SagB-rel_DH_2"/>
</dbReference>
<dbReference type="CDD" id="cd02142">
    <property type="entry name" value="McbC_SagB-like_oxidoreductase"/>
    <property type="match status" value="1"/>
</dbReference>
<dbReference type="InterPro" id="IPR029479">
    <property type="entry name" value="Nitroreductase"/>
</dbReference>
<dbReference type="EMBL" id="JAJIUN010000050">
    <property type="protein sequence ID" value="MCC8622783.1"/>
    <property type="molecule type" value="Genomic_DNA"/>
</dbReference>
<dbReference type="GO" id="GO:0016491">
    <property type="term" value="F:oxidoreductase activity"/>
    <property type="evidence" value="ECO:0007669"/>
    <property type="project" value="InterPro"/>
</dbReference>
<dbReference type="Pfam" id="PF00881">
    <property type="entry name" value="Nitroreductase"/>
    <property type="match status" value="1"/>
</dbReference>
<comment type="caution">
    <text evidence="2">The sequence shown here is derived from an EMBL/GenBank/DDBJ whole genome shotgun (WGS) entry which is preliminary data.</text>
</comment>
<dbReference type="AlphaFoldDB" id="A0AAJ0J0D8"/>
<evidence type="ECO:0000259" key="1">
    <source>
        <dbReference type="Pfam" id="PF00881"/>
    </source>
</evidence>
<dbReference type="InterPro" id="IPR052544">
    <property type="entry name" value="Bacteriocin_Proc_Enz"/>
</dbReference>
<dbReference type="NCBIfam" id="TIGR04511">
    <property type="entry name" value="SagB_rel_DH_2"/>
    <property type="match status" value="1"/>
</dbReference>
<evidence type="ECO:0000313" key="5">
    <source>
        <dbReference type="Proteomes" id="UP001430544"/>
    </source>
</evidence>
<dbReference type="InterPro" id="IPR020051">
    <property type="entry name" value="SagB-type_dehydrogenase"/>
</dbReference>
<protein>
    <submittedName>
        <fullName evidence="2 3">Dehydrogenase</fullName>
    </submittedName>
</protein>
<name>A0AAJ0J0D8_9XANT</name>
<dbReference type="PANTHER" id="PTHR43745:SF2">
    <property type="entry name" value="NITROREDUCTASE MJ1384-RELATED"/>
    <property type="match status" value="1"/>
</dbReference>
<dbReference type="NCBIfam" id="TIGR03605">
    <property type="entry name" value="antibiot_sagB"/>
    <property type="match status" value="1"/>
</dbReference>
<dbReference type="EMBL" id="JSYJ01000020">
    <property type="protein sequence ID" value="KHM96841.1"/>
    <property type="molecule type" value="Genomic_DNA"/>
</dbReference>
<organism evidence="2 4">
    <name type="scientific">Xanthomonas vesicatoria</name>
    <dbReference type="NCBI Taxonomy" id="56460"/>
    <lineage>
        <taxon>Bacteria</taxon>
        <taxon>Pseudomonadati</taxon>
        <taxon>Pseudomonadota</taxon>
        <taxon>Gammaproteobacteria</taxon>
        <taxon>Lysobacterales</taxon>
        <taxon>Lysobacteraceae</taxon>
        <taxon>Xanthomonas</taxon>
    </lineage>
</organism>
<evidence type="ECO:0000313" key="2">
    <source>
        <dbReference type="EMBL" id="KHM96841.1"/>
    </source>
</evidence>
<evidence type="ECO:0000313" key="4">
    <source>
        <dbReference type="Proteomes" id="UP000030969"/>
    </source>
</evidence>
<feature type="domain" description="Nitroreductase" evidence="1">
    <location>
        <begin position="181"/>
        <end position="370"/>
    </location>
</feature>
<keyword evidence="5" id="KW-1185">Reference proteome</keyword>
<dbReference type="Proteomes" id="UP001430544">
    <property type="component" value="Unassembled WGS sequence"/>
</dbReference>
<dbReference type="Proteomes" id="UP000030969">
    <property type="component" value="Unassembled WGS sequence"/>
</dbReference>
<dbReference type="RefSeq" id="WP_039426244.1">
    <property type="nucleotide sequence ID" value="NZ_CP018470.1"/>
</dbReference>
<dbReference type="InterPro" id="IPR000415">
    <property type="entry name" value="Nitroreductase-like"/>
</dbReference>
<dbReference type="Gene3D" id="3.40.109.10">
    <property type="entry name" value="NADH Oxidase"/>
    <property type="match status" value="1"/>
</dbReference>
<accession>A0AAJ0J0D8</accession>
<reference evidence="3" key="2">
    <citation type="submission" date="2021-11" db="EMBL/GenBank/DDBJ databases">
        <title>Genome resources and taxonomic validation of 89 Xanthomonas strains.</title>
        <authorList>
            <person name="Tambong J.T."/>
        </authorList>
    </citation>
    <scope>NUCLEOTIDE SEQUENCE</scope>
    <source>
        <strain evidence="3">Bv 5-4A</strain>
    </source>
</reference>
<evidence type="ECO:0000313" key="3">
    <source>
        <dbReference type="EMBL" id="MCC8622783.1"/>
    </source>
</evidence>